<dbReference type="SUPFAM" id="SSF52833">
    <property type="entry name" value="Thioredoxin-like"/>
    <property type="match status" value="1"/>
</dbReference>
<dbReference type="InterPro" id="IPR012882">
    <property type="entry name" value="Fmp46"/>
</dbReference>
<comment type="caution">
    <text evidence="9">The sequence shown here is derived from an EMBL/GenBank/DDBJ whole genome shotgun (WGS) entry which is preliminary data.</text>
</comment>
<dbReference type="PANTHER" id="PTHR28071">
    <property type="entry name" value="REDOX PROTEIN FMP46, MITOCHONDRIAL-RELATED"/>
    <property type="match status" value="1"/>
</dbReference>
<comment type="function">
    <text evidence="1">Putative mitochondrial redox protein which could be involved in the reduction of small toxic molecules.</text>
</comment>
<reference evidence="9 10" key="1">
    <citation type="submission" date="2017-03" db="EMBL/GenBank/DDBJ databases">
        <title>Genomes of endolithic fungi from Antarctica.</title>
        <authorList>
            <person name="Coleine C."/>
            <person name="Masonjones S."/>
            <person name="Stajich J.E."/>
        </authorList>
    </citation>
    <scope>NUCLEOTIDE SEQUENCE [LARGE SCALE GENOMIC DNA]</scope>
    <source>
        <strain evidence="9 10">CCFEE 5311</strain>
    </source>
</reference>
<reference evidence="8" key="3">
    <citation type="submission" date="2023-06" db="EMBL/GenBank/DDBJ databases">
        <title>Black Yeasts Isolated from many extreme environments.</title>
        <authorList>
            <person name="Coleine C."/>
            <person name="Stajich J.E."/>
            <person name="Selbmann L."/>
        </authorList>
    </citation>
    <scope>NUCLEOTIDE SEQUENCE</scope>
    <source>
        <strain evidence="8">CCFEE 5200</strain>
    </source>
</reference>
<proteinExistence type="inferred from homology"/>
<dbReference type="EMBL" id="NAJP01000034">
    <property type="protein sequence ID" value="TKA40200.1"/>
    <property type="molecule type" value="Genomic_DNA"/>
</dbReference>
<evidence type="ECO:0000256" key="1">
    <source>
        <dbReference type="ARBA" id="ARBA00002963"/>
    </source>
</evidence>
<dbReference type="Proteomes" id="UP001168146">
    <property type="component" value="Unassembled WGS sequence"/>
</dbReference>
<evidence type="ECO:0000313" key="10">
    <source>
        <dbReference type="Proteomes" id="UP000310066"/>
    </source>
</evidence>
<reference evidence="7" key="2">
    <citation type="submission" date="2021-12" db="EMBL/GenBank/DDBJ databases">
        <title>Black yeast isolated from Biological Soil Crust.</title>
        <authorList>
            <person name="Kurbessoian T."/>
        </authorList>
    </citation>
    <scope>NUCLEOTIDE SEQUENCE</scope>
    <source>
        <strain evidence="7">CCFEE 5208</strain>
    </source>
</reference>
<comment type="subcellular location">
    <subcellularLocation>
        <location evidence="2">Mitochondrion</location>
    </subcellularLocation>
</comment>
<dbReference type="Proteomes" id="UP001175353">
    <property type="component" value="Unassembled WGS sequence"/>
</dbReference>
<gene>
    <name evidence="9" type="ORF">B0A54_10806</name>
    <name evidence="7" type="ORF">LTR82_003017</name>
    <name evidence="8" type="ORF">LTR91_006298</name>
</gene>
<keyword evidence="6" id="KW-0496">Mitochondrion</keyword>
<sequence>MNVFKNLFKERGVKDVITLFHNPSSSTSIRAHTFLKQAAGNAQSTATIDQAGDHSQQSKQERTEFDLDVVEVPPTPDQLTIILEYLGPSKAGNVVKDATGSSDAMRKFKASHAAFQRPVAVDWNHGRAGAFILSIAGEGETGNVVGDNESELMKLIRSLPKDS</sequence>
<evidence type="ECO:0000256" key="4">
    <source>
        <dbReference type="ARBA" id="ARBA00022946"/>
    </source>
</evidence>
<evidence type="ECO:0000313" key="8">
    <source>
        <dbReference type="EMBL" id="KAK0998648.1"/>
    </source>
</evidence>
<dbReference type="GO" id="GO:0016491">
    <property type="term" value="F:oxidoreductase activity"/>
    <property type="evidence" value="ECO:0007669"/>
    <property type="project" value="UniProtKB-KW"/>
</dbReference>
<dbReference type="GO" id="GO:0005739">
    <property type="term" value="C:mitochondrion"/>
    <property type="evidence" value="ECO:0007669"/>
    <property type="project" value="UniProtKB-SubCell"/>
</dbReference>
<evidence type="ECO:0000313" key="9">
    <source>
        <dbReference type="EMBL" id="TKA40200.1"/>
    </source>
</evidence>
<evidence type="ECO:0000256" key="5">
    <source>
        <dbReference type="ARBA" id="ARBA00023002"/>
    </source>
</evidence>
<evidence type="ECO:0000256" key="3">
    <source>
        <dbReference type="ARBA" id="ARBA00009734"/>
    </source>
</evidence>
<keyword evidence="5" id="KW-0560">Oxidoreductase</keyword>
<accession>A0A4U0UVR6</accession>
<dbReference type="PANTHER" id="PTHR28071:SF1">
    <property type="entry name" value="REDOX PROTEIN FMP46, MITOCHONDRIAL-RELATED"/>
    <property type="match status" value="1"/>
</dbReference>
<dbReference type="OrthoDB" id="59229at2759"/>
<name>A0A4U0UVR6_9PEZI</name>
<protein>
    <submittedName>
        <fullName evidence="9">Uncharacterized protein</fullName>
    </submittedName>
</protein>
<evidence type="ECO:0000313" key="11">
    <source>
        <dbReference type="Proteomes" id="UP001175353"/>
    </source>
</evidence>
<dbReference type="Proteomes" id="UP000310066">
    <property type="component" value="Unassembled WGS sequence"/>
</dbReference>
<keyword evidence="11" id="KW-1185">Reference proteome</keyword>
<keyword evidence="4" id="KW-0809">Transit peptide</keyword>
<comment type="similarity">
    <text evidence="3">Belongs to the FMP46 family.</text>
</comment>
<evidence type="ECO:0000313" key="7">
    <source>
        <dbReference type="EMBL" id="KAK0326270.1"/>
    </source>
</evidence>
<dbReference type="Pfam" id="PF07955">
    <property type="entry name" value="DUF1687"/>
    <property type="match status" value="1"/>
</dbReference>
<dbReference type="InterPro" id="IPR036249">
    <property type="entry name" value="Thioredoxin-like_sf"/>
</dbReference>
<evidence type="ECO:0000256" key="6">
    <source>
        <dbReference type="ARBA" id="ARBA00023128"/>
    </source>
</evidence>
<dbReference type="AlphaFoldDB" id="A0A4U0UVR6"/>
<evidence type="ECO:0000256" key="2">
    <source>
        <dbReference type="ARBA" id="ARBA00004173"/>
    </source>
</evidence>
<dbReference type="EMBL" id="JASUXU010000005">
    <property type="protein sequence ID" value="KAK0326270.1"/>
    <property type="molecule type" value="Genomic_DNA"/>
</dbReference>
<organism evidence="9 10">
    <name type="scientific">Friedmanniomyces endolithicus</name>
    <dbReference type="NCBI Taxonomy" id="329885"/>
    <lineage>
        <taxon>Eukaryota</taxon>
        <taxon>Fungi</taxon>
        <taxon>Dikarya</taxon>
        <taxon>Ascomycota</taxon>
        <taxon>Pezizomycotina</taxon>
        <taxon>Dothideomycetes</taxon>
        <taxon>Dothideomycetidae</taxon>
        <taxon>Mycosphaerellales</taxon>
        <taxon>Teratosphaeriaceae</taxon>
        <taxon>Friedmanniomyces</taxon>
    </lineage>
</organism>
<dbReference type="EMBL" id="JAUJLE010000042">
    <property type="protein sequence ID" value="KAK0998648.1"/>
    <property type="molecule type" value="Genomic_DNA"/>
</dbReference>
<dbReference type="Gene3D" id="3.40.30.10">
    <property type="entry name" value="Glutaredoxin"/>
    <property type="match status" value="1"/>
</dbReference>